<name>A0AAW2IGK1_9NEOP</name>
<organism evidence="1">
    <name type="scientific">Menopon gallinae</name>
    <name type="common">poultry shaft louse</name>
    <dbReference type="NCBI Taxonomy" id="328185"/>
    <lineage>
        <taxon>Eukaryota</taxon>
        <taxon>Metazoa</taxon>
        <taxon>Ecdysozoa</taxon>
        <taxon>Arthropoda</taxon>
        <taxon>Hexapoda</taxon>
        <taxon>Insecta</taxon>
        <taxon>Pterygota</taxon>
        <taxon>Neoptera</taxon>
        <taxon>Paraneoptera</taxon>
        <taxon>Psocodea</taxon>
        <taxon>Troctomorpha</taxon>
        <taxon>Phthiraptera</taxon>
        <taxon>Amblycera</taxon>
        <taxon>Menoponidae</taxon>
        <taxon>Menopon</taxon>
    </lineage>
</organism>
<evidence type="ECO:0000313" key="1">
    <source>
        <dbReference type="EMBL" id="KAL0280871.1"/>
    </source>
</evidence>
<gene>
    <name evidence="1" type="ORF">PYX00_002035</name>
</gene>
<comment type="caution">
    <text evidence="1">The sequence shown here is derived from an EMBL/GenBank/DDBJ whole genome shotgun (WGS) entry which is preliminary data.</text>
</comment>
<sequence length="101" mass="10895">MSPPKPEEVRSLLLLTSACTLTRDQSEKAKSEAEESSISLRTASVPILEDVKEIMTSLQASTVASTLLGHVGSGWCSGFLYLLSRTKRLPFHCSDGLIPTS</sequence>
<dbReference type="EMBL" id="JARGDH010000001">
    <property type="protein sequence ID" value="KAL0280871.1"/>
    <property type="molecule type" value="Genomic_DNA"/>
</dbReference>
<proteinExistence type="predicted"/>
<reference evidence="1" key="1">
    <citation type="journal article" date="2024" name="Gigascience">
        <title>Chromosome-level genome of the poultry shaft louse Menopon gallinae provides insight into the host-switching and adaptive evolution of parasitic lice.</title>
        <authorList>
            <person name="Xu Y."/>
            <person name="Ma L."/>
            <person name="Liu S."/>
            <person name="Liang Y."/>
            <person name="Liu Q."/>
            <person name="He Z."/>
            <person name="Tian L."/>
            <person name="Duan Y."/>
            <person name="Cai W."/>
            <person name="Li H."/>
            <person name="Song F."/>
        </authorList>
    </citation>
    <scope>NUCLEOTIDE SEQUENCE</scope>
    <source>
        <strain evidence="1">Cailab_2023a</strain>
    </source>
</reference>
<dbReference type="AlphaFoldDB" id="A0AAW2IGK1"/>
<accession>A0AAW2IGK1</accession>
<protein>
    <submittedName>
        <fullName evidence="1">Uncharacterized protein</fullName>
    </submittedName>
</protein>